<dbReference type="EMBL" id="ADXF01000084">
    <property type="protein sequence ID" value="EFR89172.1"/>
    <property type="molecule type" value="Genomic_DNA"/>
</dbReference>
<evidence type="ECO:0000313" key="2">
    <source>
        <dbReference type="Proteomes" id="UP000003412"/>
    </source>
</evidence>
<keyword evidence="2" id="KW-1185">Reference proteome</keyword>
<proteinExistence type="predicted"/>
<accession>A0ABP2K236</accession>
<name>A0ABP2K236_9LIST</name>
<reference evidence="1 2" key="1">
    <citation type="journal article" date="2010" name="Microbiol. Resour. Announc.">
        <title>Comparative genomics of the bacterial genus Listeria: Genome evolution is characterized by limited gene acquisition and limited gene loss.</title>
        <authorList>
            <person name="den Bakker H.C."/>
            <person name="Cummings C.A."/>
            <person name="Ferreira V."/>
            <person name="Vatta P."/>
            <person name="Orsi R.H."/>
            <person name="Degoricija L."/>
            <person name="Barker M."/>
            <person name="Petrauskene O."/>
            <person name="Furtado M.R."/>
            <person name="Wiedmann M."/>
        </authorList>
    </citation>
    <scope>NUCLEOTIDE SEQUENCE [LARGE SCALE GENOMIC DNA]</scope>
    <source>
        <strain evidence="1 2">FSL S4-120</strain>
    </source>
</reference>
<sequence length="44" mass="5598">MYRFRLLFFHHFSESEIYQRFFRFEKLDNRLNVTKNCQTTSFLS</sequence>
<evidence type="ECO:0000313" key="1">
    <source>
        <dbReference type="EMBL" id="EFR89172.1"/>
    </source>
</evidence>
<gene>
    <name evidence="1" type="ORF">NT05LM_0154</name>
</gene>
<dbReference type="Proteomes" id="UP000003412">
    <property type="component" value="Chromosome"/>
</dbReference>
<protein>
    <submittedName>
        <fullName evidence="1">Uncharacterized protein</fullName>
    </submittedName>
</protein>
<organism evidence="1 2">
    <name type="scientific">Listeria marthii FSL S4-120</name>
    <dbReference type="NCBI Taxonomy" id="702457"/>
    <lineage>
        <taxon>Bacteria</taxon>
        <taxon>Bacillati</taxon>
        <taxon>Bacillota</taxon>
        <taxon>Bacilli</taxon>
        <taxon>Bacillales</taxon>
        <taxon>Listeriaceae</taxon>
        <taxon>Listeria</taxon>
    </lineage>
</organism>
<comment type="caution">
    <text evidence="1">The sequence shown here is derived from an EMBL/GenBank/DDBJ whole genome shotgun (WGS) entry which is preliminary data.</text>
</comment>